<protein>
    <submittedName>
        <fullName evidence="1">Uncharacterized protein</fullName>
    </submittedName>
</protein>
<name>A0A0F9W222_9ZZZZ</name>
<sequence>MNPYEEIIDSLPGSDFISEIIPIYYPKGNPCFLVDISFICPLHPEWN</sequence>
<evidence type="ECO:0000313" key="1">
    <source>
        <dbReference type="EMBL" id="KKN72123.1"/>
    </source>
</evidence>
<proteinExistence type="predicted"/>
<dbReference type="AlphaFoldDB" id="A0A0F9W222"/>
<organism evidence="1">
    <name type="scientific">marine sediment metagenome</name>
    <dbReference type="NCBI Taxonomy" id="412755"/>
    <lineage>
        <taxon>unclassified sequences</taxon>
        <taxon>metagenomes</taxon>
        <taxon>ecological metagenomes</taxon>
    </lineage>
</organism>
<accession>A0A0F9W222</accession>
<gene>
    <name evidence="1" type="ORF">LCGC14_0414090</name>
</gene>
<reference evidence="1" key="1">
    <citation type="journal article" date="2015" name="Nature">
        <title>Complex archaea that bridge the gap between prokaryotes and eukaryotes.</title>
        <authorList>
            <person name="Spang A."/>
            <person name="Saw J.H."/>
            <person name="Jorgensen S.L."/>
            <person name="Zaremba-Niedzwiedzka K."/>
            <person name="Martijn J."/>
            <person name="Lind A.E."/>
            <person name="van Eijk R."/>
            <person name="Schleper C."/>
            <person name="Guy L."/>
            <person name="Ettema T.J."/>
        </authorList>
    </citation>
    <scope>NUCLEOTIDE SEQUENCE</scope>
</reference>
<comment type="caution">
    <text evidence="1">The sequence shown here is derived from an EMBL/GenBank/DDBJ whole genome shotgun (WGS) entry which is preliminary data.</text>
</comment>
<dbReference type="EMBL" id="LAZR01000369">
    <property type="protein sequence ID" value="KKN72123.1"/>
    <property type="molecule type" value="Genomic_DNA"/>
</dbReference>